<evidence type="ECO:0000313" key="2">
    <source>
        <dbReference type="Proteomes" id="UP001165121"/>
    </source>
</evidence>
<gene>
    <name evidence="1" type="ORF">Pfra01_000200900</name>
</gene>
<dbReference type="Proteomes" id="UP001165121">
    <property type="component" value="Unassembled WGS sequence"/>
</dbReference>
<sequence length="110" mass="11830">MYVEGATSFLSTLGPPGTPFVGSECTGEQFPKIDVEAIGFPGLETCNKLKLMGQKPVSQRNIGLCIESAPTVVACVHLDDHVGLRQTVKVLESHAIQERGMKNLPPPEKI</sequence>
<comment type="caution">
    <text evidence="1">The sequence shown here is derived from an EMBL/GenBank/DDBJ whole genome shotgun (WGS) entry which is preliminary data.</text>
</comment>
<protein>
    <submittedName>
        <fullName evidence="1">Unnamed protein product</fullName>
    </submittedName>
</protein>
<evidence type="ECO:0000313" key="1">
    <source>
        <dbReference type="EMBL" id="GMF19393.1"/>
    </source>
</evidence>
<dbReference type="EMBL" id="BSXT01000157">
    <property type="protein sequence ID" value="GMF19393.1"/>
    <property type="molecule type" value="Genomic_DNA"/>
</dbReference>
<organism evidence="1 2">
    <name type="scientific">Phytophthora fragariaefolia</name>
    <dbReference type="NCBI Taxonomy" id="1490495"/>
    <lineage>
        <taxon>Eukaryota</taxon>
        <taxon>Sar</taxon>
        <taxon>Stramenopiles</taxon>
        <taxon>Oomycota</taxon>
        <taxon>Peronosporomycetes</taxon>
        <taxon>Peronosporales</taxon>
        <taxon>Peronosporaceae</taxon>
        <taxon>Phytophthora</taxon>
    </lineage>
</organism>
<name>A0A9W6TSW3_9STRA</name>
<dbReference type="AlphaFoldDB" id="A0A9W6TSW3"/>
<proteinExistence type="predicted"/>
<keyword evidence="2" id="KW-1185">Reference proteome</keyword>
<accession>A0A9W6TSW3</accession>
<reference evidence="1" key="1">
    <citation type="submission" date="2023-04" db="EMBL/GenBank/DDBJ databases">
        <title>Phytophthora fragariaefolia NBRC 109709.</title>
        <authorList>
            <person name="Ichikawa N."/>
            <person name="Sato H."/>
            <person name="Tonouchi N."/>
        </authorList>
    </citation>
    <scope>NUCLEOTIDE SEQUENCE</scope>
    <source>
        <strain evidence="1">NBRC 109709</strain>
    </source>
</reference>